<feature type="compositionally biased region" description="Pro residues" evidence="4">
    <location>
        <begin position="239"/>
        <end position="248"/>
    </location>
</feature>
<name>A0ABD3M5J2_9STRA</name>
<feature type="transmembrane region" description="Helical" evidence="5">
    <location>
        <begin position="43"/>
        <end position="65"/>
    </location>
</feature>
<evidence type="ECO:0000256" key="1">
    <source>
        <dbReference type="ARBA" id="ARBA00005664"/>
    </source>
</evidence>
<dbReference type="PANTHER" id="PTHR31306:SF4">
    <property type="entry name" value="ALPHA-1,2-GALACTOSYLTRANSFERASE"/>
    <property type="match status" value="1"/>
</dbReference>
<protein>
    <recommendedName>
        <fullName evidence="8">Glycosyltransferase family 34 protein</fullName>
    </recommendedName>
</protein>
<evidence type="ECO:0000256" key="4">
    <source>
        <dbReference type="SAM" id="MobiDB-lite"/>
    </source>
</evidence>
<gene>
    <name evidence="6" type="ORF">ACHAWU_008915</name>
</gene>
<dbReference type="InterPro" id="IPR029044">
    <property type="entry name" value="Nucleotide-diphossugar_trans"/>
</dbReference>
<keyword evidence="2" id="KW-0328">Glycosyltransferase</keyword>
<keyword evidence="5" id="KW-0472">Membrane</keyword>
<keyword evidence="7" id="KW-1185">Reference proteome</keyword>
<keyword evidence="5" id="KW-1133">Transmembrane helix</keyword>
<feature type="region of interest" description="Disordered" evidence="4">
    <location>
        <begin position="236"/>
        <end position="285"/>
    </location>
</feature>
<evidence type="ECO:0000256" key="2">
    <source>
        <dbReference type="ARBA" id="ARBA00022676"/>
    </source>
</evidence>
<proteinExistence type="inferred from homology"/>
<keyword evidence="3" id="KW-0808">Transferase</keyword>
<reference evidence="6 7" key="1">
    <citation type="submission" date="2024-10" db="EMBL/GenBank/DDBJ databases">
        <title>Updated reference genomes for cyclostephanoid diatoms.</title>
        <authorList>
            <person name="Roberts W.R."/>
            <person name="Alverson A.J."/>
        </authorList>
    </citation>
    <scope>NUCLEOTIDE SEQUENCE [LARGE SCALE GENOMIC DNA]</scope>
    <source>
        <strain evidence="6 7">AJA232-27</strain>
    </source>
</reference>
<comment type="caution">
    <text evidence="6">The sequence shown here is derived from an EMBL/GenBank/DDBJ whole genome shotgun (WGS) entry which is preliminary data.</text>
</comment>
<evidence type="ECO:0000256" key="5">
    <source>
        <dbReference type="SAM" id="Phobius"/>
    </source>
</evidence>
<sequence>MCSSGRMNGYINGNQRSTGVMKYKYRMKPPPLKQQKRRHPSHLMYLFLFCLAVFTWFILSISLMAGDIGSLQHNAELSSIYPSKKDGNKINNNRDIDDNDKFLPPSIGLKFDWNANNKEDLHRLLKNSITDKTHNNDDNELDDDDDHEHILPIKHRKQSTRGVKDDTAAIVTTKTAPSSSDTTTNKSLANSTKLVLLSVCIPGDRFSSEYIHASFYNKQAFCDKWGVECILSSERLAPEVPPPPPPKTTPSRYSSPYKKANPSTTTKVTTTTSTTTSTKATTTKKTPTKLLKPYSPKWEKLYLLNRTLHTHPHADWLMWLDCDAAFTNLDINWKEHLHLYLHDKTKVLIASKDKGGINLGVFFIPNTPPSKQLMKLLYEERHHVEKYKFYLKDQVALKRVLKVRPQILKYIYADVPQRIINSYLDNGDGQKWQPKDWIVHQVFCHEKRCGPRFISLLKKVTPWKEEDSISSRVKNGIISFFSKFYGGGDDFS</sequence>
<keyword evidence="5" id="KW-0812">Transmembrane</keyword>
<dbReference type="InterPro" id="IPR008630">
    <property type="entry name" value="Glyco_trans_34"/>
</dbReference>
<evidence type="ECO:0000256" key="3">
    <source>
        <dbReference type="ARBA" id="ARBA00022679"/>
    </source>
</evidence>
<organism evidence="6 7">
    <name type="scientific">Discostella pseudostelligera</name>
    <dbReference type="NCBI Taxonomy" id="259834"/>
    <lineage>
        <taxon>Eukaryota</taxon>
        <taxon>Sar</taxon>
        <taxon>Stramenopiles</taxon>
        <taxon>Ochrophyta</taxon>
        <taxon>Bacillariophyta</taxon>
        <taxon>Coscinodiscophyceae</taxon>
        <taxon>Thalassiosirophycidae</taxon>
        <taxon>Stephanodiscales</taxon>
        <taxon>Stephanodiscaceae</taxon>
        <taxon>Discostella</taxon>
    </lineage>
</organism>
<dbReference type="Gene3D" id="3.90.550.10">
    <property type="entry name" value="Spore Coat Polysaccharide Biosynthesis Protein SpsA, Chain A"/>
    <property type="match status" value="1"/>
</dbReference>
<evidence type="ECO:0008006" key="8">
    <source>
        <dbReference type="Google" id="ProtNLM"/>
    </source>
</evidence>
<dbReference type="GO" id="GO:0016757">
    <property type="term" value="F:glycosyltransferase activity"/>
    <property type="evidence" value="ECO:0007669"/>
    <property type="project" value="UniProtKB-KW"/>
</dbReference>
<comment type="similarity">
    <text evidence="1">Belongs to the glycosyltransferase 34 family.</text>
</comment>
<dbReference type="EMBL" id="JALLBG020000209">
    <property type="protein sequence ID" value="KAL3759213.1"/>
    <property type="molecule type" value="Genomic_DNA"/>
</dbReference>
<dbReference type="Pfam" id="PF05637">
    <property type="entry name" value="Glyco_transf_34"/>
    <property type="match status" value="2"/>
</dbReference>
<dbReference type="PANTHER" id="PTHR31306">
    <property type="entry name" value="ALPHA-1,6-MANNOSYLTRANSFERASE MNN11-RELATED"/>
    <property type="match status" value="1"/>
</dbReference>
<evidence type="ECO:0000313" key="7">
    <source>
        <dbReference type="Proteomes" id="UP001530293"/>
    </source>
</evidence>
<dbReference type="AlphaFoldDB" id="A0ABD3M5J2"/>
<feature type="compositionally biased region" description="Low complexity" evidence="4">
    <location>
        <begin position="249"/>
        <end position="285"/>
    </location>
</feature>
<dbReference type="Proteomes" id="UP001530293">
    <property type="component" value="Unassembled WGS sequence"/>
</dbReference>
<accession>A0ABD3M5J2</accession>
<evidence type="ECO:0000313" key="6">
    <source>
        <dbReference type="EMBL" id="KAL3759213.1"/>
    </source>
</evidence>